<proteinExistence type="predicted"/>
<name>A0A059A0P7_EUCGR</name>
<protein>
    <submittedName>
        <fullName evidence="1">Uncharacterized protein</fullName>
    </submittedName>
</protein>
<organism evidence="1">
    <name type="scientific">Eucalyptus grandis</name>
    <name type="common">Flooded gum</name>
    <dbReference type="NCBI Taxonomy" id="71139"/>
    <lineage>
        <taxon>Eukaryota</taxon>
        <taxon>Viridiplantae</taxon>
        <taxon>Streptophyta</taxon>
        <taxon>Embryophyta</taxon>
        <taxon>Tracheophyta</taxon>
        <taxon>Spermatophyta</taxon>
        <taxon>Magnoliopsida</taxon>
        <taxon>eudicotyledons</taxon>
        <taxon>Gunneridae</taxon>
        <taxon>Pentapetalae</taxon>
        <taxon>rosids</taxon>
        <taxon>malvids</taxon>
        <taxon>Myrtales</taxon>
        <taxon>Myrtaceae</taxon>
        <taxon>Myrtoideae</taxon>
        <taxon>Eucalypteae</taxon>
        <taxon>Eucalyptus</taxon>
    </lineage>
</organism>
<dbReference type="AlphaFoldDB" id="A0A059A0P7"/>
<dbReference type="EMBL" id="KK198763">
    <property type="protein sequence ID" value="KCW46885.1"/>
    <property type="molecule type" value="Genomic_DNA"/>
</dbReference>
<gene>
    <name evidence="1" type="ORF">EUGRSUZ_K00709</name>
</gene>
<sequence length="148" mass="16856">MIKRHPIFVYFTPLGVPGTSKPILSPLTIRPSTPEHQHQQRHTPVPTPHFAFQVLPCFFLQRVTRILRRNEVTHDALDYPSNSAALFFRSESSNHQLSPSKPASRANPTHLLTLAGSYCTIRFHTLENYNNVKVVKAAHTYVFSNLQN</sequence>
<dbReference type="InParanoid" id="A0A059A0P7"/>
<reference evidence="1" key="1">
    <citation type="submission" date="2013-07" db="EMBL/GenBank/DDBJ databases">
        <title>The genome of Eucalyptus grandis.</title>
        <authorList>
            <person name="Schmutz J."/>
            <person name="Hayes R."/>
            <person name="Myburg A."/>
            <person name="Tuskan G."/>
            <person name="Grattapaglia D."/>
            <person name="Rokhsar D.S."/>
        </authorList>
    </citation>
    <scope>NUCLEOTIDE SEQUENCE</scope>
    <source>
        <tissue evidence="1">Leaf extractions</tissue>
    </source>
</reference>
<evidence type="ECO:0000313" key="1">
    <source>
        <dbReference type="EMBL" id="KCW46885.1"/>
    </source>
</evidence>
<accession>A0A059A0P7</accession>
<dbReference type="Gramene" id="KCW46885">
    <property type="protein sequence ID" value="KCW46885"/>
    <property type="gene ID" value="EUGRSUZ_K00709"/>
</dbReference>